<organism evidence="1 2">
    <name type="scientific">Discina gigas</name>
    <dbReference type="NCBI Taxonomy" id="1032678"/>
    <lineage>
        <taxon>Eukaryota</taxon>
        <taxon>Fungi</taxon>
        <taxon>Dikarya</taxon>
        <taxon>Ascomycota</taxon>
        <taxon>Pezizomycotina</taxon>
        <taxon>Pezizomycetes</taxon>
        <taxon>Pezizales</taxon>
        <taxon>Discinaceae</taxon>
        <taxon>Discina</taxon>
    </lineage>
</organism>
<protein>
    <recommendedName>
        <fullName evidence="3">L-rhamnose mutarotase</fullName>
    </recommendedName>
</protein>
<dbReference type="Proteomes" id="UP001447188">
    <property type="component" value="Unassembled WGS sequence"/>
</dbReference>
<dbReference type="Gene3D" id="3.30.70.100">
    <property type="match status" value="1"/>
</dbReference>
<comment type="caution">
    <text evidence="1">The sequence shown here is derived from an EMBL/GenBank/DDBJ whole genome shotgun (WGS) entry which is preliminary data.</text>
</comment>
<dbReference type="EMBL" id="JBBBZM010000106">
    <property type="protein sequence ID" value="KAL0634033.1"/>
    <property type="molecule type" value="Genomic_DNA"/>
</dbReference>
<dbReference type="Pfam" id="PF05336">
    <property type="entry name" value="rhaM"/>
    <property type="match status" value="1"/>
</dbReference>
<keyword evidence="2" id="KW-1185">Reference proteome</keyword>
<accession>A0ABR3GDJ0</accession>
<evidence type="ECO:0000313" key="2">
    <source>
        <dbReference type="Proteomes" id="UP001447188"/>
    </source>
</evidence>
<dbReference type="InterPro" id="IPR008000">
    <property type="entry name" value="Rham/fucose_mutarotase"/>
</dbReference>
<reference evidence="1 2" key="1">
    <citation type="submission" date="2024-02" db="EMBL/GenBank/DDBJ databases">
        <title>Discinaceae phylogenomics.</title>
        <authorList>
            <person name="Dirks A.C."/>
            <person name="James T.Y."/>
        </authorList>
    </citation>
    <scope>NUCLEOTIDE SEQUENCE [LARGE SCALE GENOMIC DNA]</scope>
    <source>
        <strain evidence="1 2">ACD0624</strain>
    </source>
</reference>
<dbReference type="PANTHER" id="PTHR34389:SF2">
    <property type="entry name" value="L-RHAMNOSE MUTAROTASE"/>
    <property type="match status" value="1"/>
</dbReference>
<dbReference type="PANTHER" id="PTHR34389">
    <property type="entry name" value="L-RHAMNOSE MUTAROTASE"/>
    <property type="match status" value="1"/>
</dbReference>
<evidence type="ECO:0008006" key="3">
    <source>
        <dbReference type="Google" id="ProtNLM"/>
    </source>
</evidence>
<gene>
    <name evidence="1" type="ORF">Q9L58_007051</name>
</gene>
<proteinExistence type="predicted"/>
<dbReference type="InterPro" id="IPR011008">
    <property type="entry name" value="Dimeric_a/b-barrel"/>
</dbReference>
<name>A0ABR3GDJ0_9PEZI</name>
<evidence type="ECO:0000313" key="1">
    <source>
        <dbReference type="EMBL" id="KAL0634033.1"/>
    </source>
</evidence>
<sequence>MSTPPPEQRLAQFVRLNPSALKKYKEMHANVWPEVLLAIRECNIRDYSIFYDDISGVLFATFKYVGSDYKADMQKMAGYEKVREWWDITDGMQESPVIGAVSSKEGPGWWKGMEEVFYMKE</sequence>
<dbReference type="SUPFAM" id="SSF54909">
    <property type="entry name" value="Dimeric alpha+beta barrel"/>
    <property type="match status" value="1"/>
</dbReference>